<feature type="domain" description="Glycosyltransferase subfamily 4-like N-terminal" evidence="2">
    <location>
        <begin position="17"/>
        <end position="172"/>
    </location>
</feature>
<gene>
    <name evidence="3" type="ORF">DNH61_13385</name>
</gene>
<dbReference type="Pfam" id="PF13439">
    <property type="entry name" value="Glyco_transf_4"/>
    <property type="match status" value="1"/>
</dbReference>
<evidence type="ECO:0000313" key="4">
    <source>
        <dbReference type="Proteomes" id="UP000249522"/>
    </source>
</evidence>
<keyword evidence="4" id="KW-1185">Reference proteome</keyword>
<dbReference type="RefSeq" id="WP_111147149.1">
    <property type="nucleotide sequence ID" value="NZ_QKRB01000044.1"/>
</dbReference>
<dbReference type="PANTHER" id="PTHR45947">
    <property type="entry name" value="SULFOQUINOVOSYL TRANSFERASE SQD2"/>
    <property type="match status" value="1"/>
</dbReference>
<dbReference type="InterPro" id="IPR050194">
    <property type="entry name" value="Glycosyltransferase_grp1"/>
</dbReference>
<protein>
    <recommendedName>
        <fullName evidence="5">Glycosyltransferase</fullName>
    </recommendedName>
</protein>
<dbReference type="Gene3D" id="3.40.50.2000">
    <property type="entry name" value="Glycogen Phosphorylase B"/>
    <property type="match status" value="2"/>
</dbReference>
<reference evidence="3 4" key="1">
    <citation type="submission" date="2018-06" db="EMBL/GenBank/DDBJ databases">
        <title>Paenibacillus imtechensis sp. nov.</title>
        <authorList>
            <person name="Pinnaka A.K."/>
            <person name="Singh H."/>
            <person name="Kaur M."/>
        </authorList>
    </citation>
    <scope>NUCLEOTIDE SEQUENCE [LARGE SCALE GENOMIC DNA]</scope>
    <source>
        <strain evidence="3 4">SMB1</strain>
    </source>
</reference>
<dbReference type="InterPro" id="IPR028098">
    <property type="entry name" value="Glyco_trans_4-like_N"/>
</dbReference>
<dbReference type="OrthoDB" id="9804196at2"/>
<dbReference type="Pfam" id="PF00534">
    <property type="entry name" value="Glycos_transf_1"/>
    <property type="match status" value="1"/>
</dbReference>
<dbReference type="PANTHER" id="PTHR45947:SF3">
    <property type="entry name" value="SULFOQUINOVOSYL TRANSFERASE SQD2"/>
    <property type="match status" value="1"/>
</dbReference>
<proteinExistence type="predicted"/>
<evidence type="ECO:0008006" key="5">
    <source>
        <dbReference type="Google" id="ProtNLM"/>
    </source>
</evidence>
<name>A0A2W1L9T9_9BACL</name>
<dbReference type="Proteomes" id="UP000249522">
    <property type="component" value="Unassembled WGS sequence"/>
</dbReference>
<comment type="caution">
    <text evidence="3">The sequence shown here is derived from an EMBL/GenBank/DDBJ whole genome shotgun (WGS) entry which is preliminary data.</text>
</comment>
<sequence>MNDKVKVLSLITGLQTGGAEMMLFQTVTHLNRERYESVVVSLESDGKLTGPLRDQGIKVYELGFKKKNPLHWLRLFRILALLMKEKPQIVHAYMFHADIVARIMGKLAGVPVIISSIRNENIGGRMRERMLGMTKRFADCVTAVCRSAGERQVRQGAVGADQLTVIYNGVVMSRFEKHVNEDPAAIRRELGVPEHHFVYMTVGRMAEQKNHLQLIDSFAEVQKQHPDTTLLIIGDGPLRGEIMAKIKDKGLEGHVRCPGLRTDVPRLLRGADAFVLGSLWEGFPNVVIEAMASELPVVATRTGGVAEVVEEPGSGFIVEPGVTDEMSKALAALIAMDKPAREKMGRYAKNIVTTRFTLERTLEQTDELYRSLLQRKGVVPLYERTPAG</sequence>
<dbReference type="EMBL" id="QKRB01000044">
    <property type="protein sequence ID" value="PZD95519.1"/>
    <property type="molecule type" value="Genomic_DNA"/>
</dbReference>
<evidence type="ECO:0000313" key="3">
    <source>
        <dbReference type="EMBL" id="PZD95519.1"/>
    </source>
</evidence>
<evidence type="ECO:0000259" key="1">
    <source>
        <dbReference type="Pfam" id="PF00534"/>
    </source>
</evidence>
<evidence type="ECO:0000259" key="2">
    <source>
        <dbReference type="Pfam" id="PF13439"/>
    </source>
</evidence>
<dbReference type="SUPFAM" id="SSF53756">
    <property type="entry name" value="UDP-Glycosyltransferase/glycogen phosphorylase"/>
    <property type="match status" value="1"/>
</dbReference>
<dbReference type="InterPro" id="IPR001296">
    <property type="entry name" value="Glyco_trans_1"/>
</dbReference>
<dbReference type="GO" id="GO:0016757">
    <property type="term" value="F:glycosyltransferase activity"/>
    <property type="evidence" value="ECO:0007669"/>
    <property type="project" value="InterPro"/>
</dbReference>
<dbReference type="AlphaFoldDB" id="A0A2W1L9T9"/>
<feature type="domain" description="Glycosyl transferase family 1" evidence="1">
    <location>
        <begin position="185"/>
        <end position="350"/>
    </location>
</feature>
<accession>A0A2W1L9T9</accession>
<organism evidence="3 4">
    <name type="scientific">Paenibacillus sambharensis</name>
    <dbReference type="NCBI Taxonomy" id="1803190"/>
    <lineage>
        <taxon>Bacteria</taxon>
        <taxon>Bacillati</taxon>
        <taxon>Bacillota</taxon>
        <taxon>Bacilli</taxon>
        <taxon>Bacillales</taxon>
        <taxon>Paenibacillaceae</taxon>
        <taxon>Paenibacillus</taxon>
    </lineage>
</organism>